<evidence type="ECO:0000313" key="2">
    <source>
        <dbReference type="Proteomes" id="UP000006900"/>
    </source>
</evidence>
<reference evidence="1 2" key="1">
    <citation type="journal article" date="2009" name="Nat. Genet.">
        <title>Comparative genomic and phylogeographic analysis of Mycobacterium leprae.</title>
        <authorList>
            <person name="Monot M."/>
            <person name="Honore N."/>
            <person name="Garnier T."/>
            <person name="Zidane N."/>
            <person name="Sherafi D."/>
            <person name="Paniz-Mondolfi A."/>
            <person name="Matsuoka M."/>
            <person name="Taylor G.M."/>
            <person name="Donoghue H.D."/>
            <person name="Bouwman A."/>
            <person name="Mays S."/>
            <person name="Watson C."/>
            <person name="Lockwood D."/>
            <person name="Khamispour A."/>
            <person name="Dowlati Y."/>
            <person name="Jianping S."/>
            <person name="Rea T.H."/>
            <person name="Vera-Cabrera L."/>
            <person name="Stefani M.M."/>
            <person name="Banu S."/>
            <person name="Macdonald M."/>
            <person name="Sapkota B.R."/>
            <person name="Spencer J.S."/>
            <person name="Thomas J."/>
            <person name="Harshman K."/>
            <person name="Singh P."/>
            <person name="Busso P."/>
            <person name="Gattiker A."/>
            <person name="Rougemont J."/>
            <person name="Brennan P.J."/>
            <person name="Cole S.T."/>
        </authorList>
    </citation>
    <scope>NUCLEOTIDE SEQUENCE [LARGE SCALE GENOMIC DNA]</scope>
    <source>
        <strain evidence="2">Br4923</strain>
    </source>
</reference>
<dbReference type="EMBL" id="FM211192">
    <property type="protein sequence ID" value="CAR70255.1"/>
    <property type="molecule type" value="Genomic_DNA"/>
</dbReference>
<gene>
    <name evidence="1" type="ordered locus">MLBr00162</name>
</gene>
<accession>A0A0H3MPA4</accession>
<name>A0A0H3MPA4_MYCLB</name>
<dbReference type="AlphaFoldDB" id="A0A0H3MPA4"/>
<sequence length="92" mass="10329">MVVRPTKLIVRINCDQHSDWTMLDFRHRCNNLADQIGNGSSSRAPSLGNPHTAVPNVMADTGTALLRLLHDLFLRMHHDQSGNHSDQKHVPL</sequence>
<protein>
    <submittedName>
        <fullName evidence="1">Uncharacterized protein</fullName>
    </submittedName>
</protein>
<dbReference type="HOGENOM" id="CLU_2410080_0_0_11"/>
<organism evidence="1 2">
    <name type="scientific">Mycobacterium leprae (strain Br4923)</name>
    <dbReference type="NCBI Taxonomy" id="561304"/>
    <lineage>
        <taxon>Bacteria</taxon>
        <taxon>Bacillati</taxon>
        <taxon>Actinomycetota</taxon>
        <taxon>Actinomycetes</taxon>
        <taxon>Mycobacteriales</taxon>
        <taxon>Mycobacteriaceae</taxon>
        <taxon>Mycobacterium</taxon>
    </lineage>
</organism>
<proteinExistence type="predicted"/>
<evidence type="ECO:0000313" key="1">
    <source>
        <dbReference type="EMBL" id="CAR70255.1"/>
    </source>
</evidence>
<dbReference type="KEGG" id="mlb:MLBr00162"/>
<dbReference type="Proteomes" id="UP000006900">
    <property type="component" value="Chromosome"/>
</dbReference>